<dbReference type="EMBL" id="JAJJMB010017633">
    <property type="protein sequence ID" value="KAI3837061.1"/>
    <property type="molecule type" value="Genomic_DNA"/>
</dbReference>
<reference evidence="2" key="1">
    <citation type="submission" date="2022-04" db="EMBL/GenBank/DDBJ databases">
        <title>A functionally conserved STORR gene fusion in Papaver species that diverged 16.8 million years ago.</title>
        <authorList>
            <person name="Catania T."/>
        </authorList>
    </citation>
    <scope>NUCLEOTIDE SEQUENCE</scope>
    <source>
        <strain evidence="2">S-188037</strain>
    </source>
</reference>
<feature type="compositionally biased region" description="Basic and acidic residues" evidence="1">
    <location>
        <begin position="94"/>
        <end position="118"/>
    </location>
</feature>
<dbReference type="Proteomes" id="UP001202328">
    <property type="component" value="Unassembled WGS sequence"/>
</dbReference>
<name>A0AAD4RX90_9MAGN</name>
<comment type="caution">
    <text evidence="2">The sequence shown here is derived from an EMBL/GenBank/DDBJ whole genome shotgun (WGS) entry which is preliminary data.</text>
</comment>
<protein>
    <recommendedName>
        <fullName evidence="4">No apical meristem-associated C-terminal domain-containing protein</fullName>
    </recommendedName>
</protein>
<gene>
    <name evidence="2" type="ORF">MKW98_005394</name>
</gene>
<sequence length="207" mass="23619">MFGNNPRCNMVDSIRMVILMKYGIDLGFESSDDDTQNALILCQFMKQEAHRLHQAEQVSTRHAANMPGCSPEDIHDPPVIQRAQTSASQVPYDEGSRRFYEKGKKRQRTTDGQKREKAGALSANDGLSNVISYLEEQNALRMAKYDERLQLFRRLVETEKQAAEAKMRETDSKILEVDIETLPEWNRGAMLAMQNEVLARRGFPPRG</sequence>
<proteinExistence type="predicted"/>
<evidence type="ECO:0000313" key="3">
    <source>
        <dbReference type="Proteomes" id="UP001202328"/>
    </source>
</evidence>
<evidence type="ECO:0008006" key="4">
    <source>
        <dbReference type="Google" id="ProtNLM"/>
    </source>
</evidence>
<feature type="region of interest" description="Disordered" evidence="1">
    <location>
        <begin position="84"/>
        <end position="120"/>
    </location>
</feature>
<evidence type="ECO:0000313" key="2">
    <source>
        <dbReference type="EMBL" id="KAI3837061.1"/>
    </source>
</evidence>
<organism evidence="2 3">
    <name type="scientific">Papaver atlanticum</name>
    <dbReference type="NCBI Taxonomy" id="357466"/>
    <lineage>
        <taxon>Eukaryota</taxon>
        <taxon>Viridiplantae</taxon>
        <taxon>Streptophyta</taxon>
        <taxon>Embryophyta</taxon>
        <taxon>Tracheophyta</taxon>
        <taxon>Spermatophyta</taxon>
        <taxon>Magnoliopsida</taxon>
        <taxon>Ranunculales</taxon>
        <taxon>Papaveraceae</taxon>
        <taxon>Papaveroideae</taxon>
        <taxon>Papaver</taxon>
    </lineage>
</organism>
<keyword evidence="3" id="KW-1185">Reference proteome</keyword>
<dbReference type="AlphaFoldDB" id="A0AAD4RX90"/>
<evidence type="ECO:0000256" key="1">
    <source>
        <dbReference type="SAM" id="MobiDB-lite"/>
    </source>
</evidence>
<accession>A0AAD4RX90</accession>